<dbReference type="RefSeq" id="WP_059136158.1">
    <property type="nucleotide sequence ID" value="NZ_LMAI01000003.1"/>
</dbReference>
<dbReference type="Proteomes" id="UP000054388">
    <property type="component" value="Unassembled WGS sequence"/>
</dbReference>
<evidence type="ECO:0008006" key="4">
    <source>
        <dbReference type="Google" id="ProtNLM"/>
    </source>
</evidence>
<dbReference type="AlphaFoldDB" id="A0A101CJ80"/>
<evidence type="ECO:0000313" key="2">
    <source>
        <dbReference type="EMBL" id="KUJ57230.1"/>
    </source>
</evidence>
<comment type="caution">
    <text evidence="2">The sequence shown here is derived from an EMBL/GenBank/DDBJ whole genome shotgun (WGS) entry which is preliminary data.</text>
</comment>
<sequence>MKKLTPLLFLLFINLFNCQYAEGQYSESEIYKLKLKIEKGYYKAFYELIPYFDSKKILSENLGYHYLETEESYLAKRAVEENFIFPEAAINFTEIKSAENYSDFLKKNDDKIKYYPELQTFYITPLKDRKDFVEFRELPVAKLQKLIKRRSEILTKDWVKGKRIEILINQNNPEALIKICEEFYRLRDKFNFFNRDQEDFLDLLKLLIHKDIGSVGKDDYRVWDTEDSNFNNNAILNLIIYFSKHYKNFAWDSSSNCFINKSLKSQKIDGLANLFENLYNENDSIALNSFIKLSQSDVKKVNELSAEKERNFLSRANYSLPTFPFRFLSQLSQLTSYYKQNNIDFQGTKDLHIHIEKLSSELSFRERRDYENYLIDYLALQDLTPLEYWSLIYEKRPVLSESVSRILDIYYTKNWNKILNDENQLTLYLKKSLLYSRVGINGNLNYYLFKFTENGNKVIELLDKIKSNDPDIILQIEKAKKICLEHFDYPIETKKTFDGNFNSQQVDLKTESERLRLTAKDNDDFEREILKLFSKIGYSQIPEALQVLENLNFNEKNYRNKYSLFERDFGFFMIKNWKNKTVRDEFLSVYKSHTEKELYKYYLDLAGIDYKNQNGNIDYDKVYEILKFNIVTPFTGSSELENEVGAVIKLLELDQKIALGYPDKLCNSAGMYVCPPSDRAWEWRKYLKEKKLLKEEHSKTVSFNYGYYVDKVLMYRRINEGQNQ</sequence>
<proteinExistence type="predicted"/>
<feature type="chain" id="PRO_5007094935" description="YARHG domain-containing protein" evidence="1">
    <location>
        <begin position="22"/>
        <end position="724"/>
    </location>
</feature>
<keyword evidence="1" id="KW-0732">Signal</keyword>
<evidence type="ECO:0000256" key="1">
    <source>
        <dbReference type="SAM" id="SignalP"/>
    </source>
</evidence>
<dbReference type="EMBL" id="LMAI01000003">
    <property type="protein sequence ID" value="KUJ57230.1"/>
    <property type="molecule type" value="Genomic_DNA"/>
</dbReference>
<name>A0A101CJ80_9FLAO</name>
<organism evidence="2 3">
    <name type="scientific">Chryseobacterium aquaticum subsp. greenlandense</name>
    <dbReference type="NCBI Taxonomy" id="345663"/>
    <lineage>
        <taxon>Bacteria</taxon>
        <taxon>Pseudomonadati</taxon>
        <taxon>Bacteroidota</taxon>
        <taxon>Flavobacteriia</taxon>
        <taxon>Flavobacteriales</taxon>
        <taxon>Weeksellaceae</taxon>
        <taxon>Chryseobacterium group</taxon>
        <taxon>Chryseobacterium</taxon>
    </lineage>
</organism>
<gene>
    <name evidence="2" type="ORF">AR686_06140</name>
</gene>
<protein>
    <recommendedName>
        <fullName evidence="4">YARHG domain-containing protein</fullName>
    </recommendedName>
</protein>
<evidence type="ECO:0000313" key="3">
    <source>
        <dbReference type="Proteomes" id="UP000054388"/>
    </source>
</evidence>
<accession>A0A101CJ80</accession>
<reference evidence="2 3" key="1">
    <citation type="submission" date="2015-10" db="EMBL/GenBank/DDBJ databases">
        <title>Genome sequence of Chryseobacterium greenlandense.</title>
        <authorList>
            <person name="Newman J."/>
            <person name="Fischer K."/>
            <person name="Miller J."/>
        </authorList>
    </citation>
    <scope>NUCLEOTIDE SEQUENCE [LARGE SCALE GENOMIC DNA]</scope>
    <source>
        <strain evidence="2 3">UMB34</strain>
    </source>
</reference>
<feature type="signal peptide" evidence="1">
    <location>
        <begin position="1"/>
        <end position="21"/>
    </location>
</feature>